<dbReference type="EMBL" id="JAFHLR010000016">
    <property type="protein sequence ID" value="KAG5482366.1"/>
    <property type="molecule type" value="Genomic_DNA"/>
</dbReference>
<reference evidence="2" key="2">
    <citation type="journal article" date="2021" name="Sci. Data">
        <title>Chromosome-scale genome sequencing, assembly and annotation of six genomes from subfamily Leishmaniinae.</title>
        <authorList>
            <person name="Almutairi H."/>
            <person name="Urbaniak M.D."/>
            <person name="Bates M.D."/>
            <person name="Jariyapan N."/>
            <person name="Kwakye-Nuako G."/>
            <person name="Thomaz Soccol V."/>
            <person name="Al-Salem W.S."/>
            <person name="Dillon R.J."/>
            <person name="Bates P.A."/>
            <person name="Gatherer D."/>
        </authorList>
    </citation>
    <scope>NUCLEOTIDE SEQUENCE [LARGE SCALE GENOMIC DNA]</scope>
</reference>
<gene>
    <name evidence="1" type="ORF">LSCM4_05622</name>
</gene>
<keyword evidence="2" id="KW-1185">Reference proteome</keyword>
<dbReference type="Proteomes" id="UP000674143">
    <property type="component" value="Unassembled WGS sequence"/>
</dbReference>
<evidence type="ECO:0000313" key="1">
    <source>
        <dbReference type="EMBL" id="KAG5482366.1"/>
    </source>
</evidence>
<organism evidence="1 2">
    <name type="scientific">Leishmania orientalis</name>
    <dbReference type="NCBI Taxonomy" id="2249476"/>
    <lineage>
        <taxon>Eukaryota</taxon>
        <taxon>Discoba</taxon>
        <taxon>Euglenozoa</taxon>
        <taxon>Kinetoplastea</taxon>
        <taxon>Metakinetoplastina</taxon>
        <taxon>Trypanosomatida</taxon>
        <taxon>Trypanosomatidae</taxon>
        <taxon>Leishmaniinae</taxon>
        <taxon>Leishmania</taxon>
    </lineage>
</organism>
<accession>A0A836HQJ7</accession>
<protein>
    <submittedName>
        <fullName evidence="1">Uncharacterized protein</fullName>
    </submittedName>
</protein>
<name>A0A836HQJ7_9TRYP</name>
<dbReference type="GeneID" id="92361492"/>
<sequence>MPAISTPFVMDLRPGEELKLAQAPSAALSTSSSMASADSANVFAKNKFRAMVSEIAFVEEEDASDSGPAAMPEPHNRHRVIRVALLAHLQPQAQGFSTEHLMKTVTLASYNFSNPSPNDAASNRVLPARRGKTGELATSLPSTVTRVEGTVQFRSPLLFHSSGNIQSLSVVAEDMATTPGTSGSSGSVKLYQGARRFGVRLHGVQQTFLTSEQVLLLAQR</sequence>
<evidence type="ECO:0000313" key="2">
    <source>
        <dbReference type="Proteomes" id="UP000674143"/>
    </source>
</evidence>
<dbReference type="AlphaFoldDB" id="A0A836HQJ7"/>
<comment type="caution">
    <text evidence="1">The sequence shown here is derived from an EMBL/GenBank/DDBJ whole genome shotgun (WGS) entry which is preliminary data.</text>
</comment>
<proteinExistence type="predicted"/>
<dbReference type="KEGG" id="loi:92361492"/>
<dbReference type="RefSeq" id="XP_067064372.1">
    <property type="nucleotide sequence ID" value="XM_067207558.1"/>
</dbReference>
<reference evidence="2" key="1">
    <citation type="journal article" date="2021" name="Microbiol. Resour. Announc.">
        <title>LGAAP: Leishmaniinae Genome Assembly and Annotation Pipeline.</title>
        <authorList>
            <person name="Almutairi H."/>
            <person name="Urbaniak M.D."/>
            <person name="Bates M.D."/>
            <person name="Jariyapan N."/>
            <person name="Kwakye-Nuako G."/>
            <person name="Thomaz-Soccol V."/>
            <person name="Al-Salem W.S."/>
            <person name="Dillon R.J."/>
            <person name="Bates P.A."/>
            <person name="Gatherer D."/>
        </authorList>
    </citation>
    <scope>NUCLEOTIDE SEQUENCE [LARGE SCALE GENOMIC DNA]</scope>
</reference>